<dbReference type="STRING" id="498761.HM1_1612"/>
<organism evidence="1 2">
    <name type="scientific">Heliobacterium modesticaldum (strain ATCC 51547 / Ice1)</name>
    <dbReference type="NCBI Taxonomy" id="498761"/>
    <lineage>
        <taxon>Bacteria</taxon>
        <taxon>Bacillati</taxon>
        <taxon>Bacillota</taxon>
        <taxon>Clostridia</taxon>
        <taxon>Eubacteriales</taxon>
        <taxon>Heliobacteriaceae</taxon>
        <taxon>Heliomicrobium</taxon>
    </lineage>
</organism>
<keyword evidence="2" id="KW-1185">Reference proteome</keyword>
<dbReference type="AlphaFoldDB" id="B0TDE1"/>
<reference evidence="1 2" key="1">
    <citation type="journal article" date="2008" name="J. Bacteriol.">
        <title>The genome of Heliobacterium modesticaldum, a phototrophic representative of the Firmicutes containing the simplest photosynthetic apparatus.</title>
        <authorList>
            <person name="Sattley W.M."/>
            <person name="Madigan M.T."/>
            <person name="Swingley W.D."/>
            <person name="Cheung P.C."/>
            <person name="Clocksin K.M."/>
            <person name="Conrad A.L."/>
            <person name="Dejesa L.C."/>
            <person name="Honchak B.M."/>
            <person name="Jung D.O."/>
            <person name="Karbach L.E."/>
            <person name="Kurdoglu A."/>
            <person name="Lahiri S."/>
            <person name="Mastrian S.D."/>
            <person name="Page L.E."/>
            <person name="Taylor H.L."/>
            <person name="Wang Z.T."/>
            <person name="Raymond J."/>
            <person name="Chen M."/>
            <person name="Blankenship R.E."/>
            <person name="Touchman J.W."/>
        </authorList>
    </citation>
    <scope>NUCLEOTIDE SEQUENCE [LARGE SCALE GENOMIC DNA]</scope>
    <source>
        <strain evidence="2">ATCC 51547 / Ice1</strain>
    </source>
</reference>
<dbReference type="EMBL" id="CP000930">
    <property type="protein sequence ID" value="ABZ84182.1"/>
    <property type="molecule type" value="Genomic_DNA"/>
</dbReference>
<dbReference type="HOGENOM" id="CLU_3271015_0_0_9"/>
<dbReference type="KEGG" id="hmo:HM1_1612"/>
<accession>B0TDE1</accession>
<gene>
    <name evidence="1" type="ORF">HM1_1612</name>
</gene>
<evidence type="ECO:0000313" key="1">
    <source>
        <dbReference type="EMBL" id="ABZ84182.1"/>
    </source>
</evidence>
<dbReference type="Proteomes" id="UP000008550">
    <property type="component" value="Chromosome"/>
</dbReference>
<evidence type="ECO:0000313" key="2">
    <source>
        <dbReference type="Proteomes" id="UP000008550"/>
    </source>
</evidence>
<sequence>MHANGGHSLCQDDRQFPFLLAAGIVNPFFLPKTVKRVFYNF</sequence>
<proteinExistence type="predicted"/>
<protein>
    <submittedName>
        <fullName evidence="1">Uncharacterized protein</fullName>
    </submittedName>
</protein>
<name>B0TDE1_HELMI</name>